<evidence type="ECO:0000256" key="3">
    <source>
        <dbReference type="ARBA" id="ARBA00022448"/>
    </source>
</evidence>
<dbReference type="NCBIfam" id="TIGR00810">
    <property type="entry name" value="secG"/>
    <property type="match status" value="1"/>
</dbReference>
<evidence type="ECO:0000256" key="5">
    <source>
        <dbReference type="ARBA" id="ARBA00022927"/>
    </source>
</evidence>
<evidence type="ECO:0000256" key="4">
    <source>
        <dbReference type="ARBA" id="ARBA00022692"/>
    </source>
</evidence>
<evidence type="ECO:0000256" key="2">
    <source>
        <dbReference type="ARBA" id="ARBA00008445"/>
    </source>
</evidence>
<dbReference type="AlphaFoldDB" id="A0A9D1PYB0"/>
<evidence type="ECO:0000313" key="11">
    <source>
        <dbReference type="Proteomes" id="UP000823990"/>
    </source>
</evidence>
<dbReference type="InterPro" id="IPR004692">
    <property type="entry name" value="SecG"/>
</dbReference>
<keyword evidence="7 9" id="KW-0811">Translocation</keyword>
<comment type="caution">
    <text evidence="10">The sequence shown here is derived from an EMBL/GenBank/DDBJ whole genome shotgun (WGS) entry which is preliminary data.</text>
</comment>
<evidence type="ECO:0000313" key="10">
    <source>
        <dbReference type="EMBL" id="HIW01840.1"/>
    </source>
</evidence>
<dbReference type="EMBL" id="DXHS01000010">
    <property type="protein sequence ID" value="HIW01840.1"/>
    <property type="molecule type" value="Genomic_DNA"/>
</dbReference>
<gene>
    <name evidence="10" type="primary">secG</name>
    <name evidence="10" type="ORF">H9892_00645</name>
</gene>
<dbReference type="GO" id="GO:0009306">
    <property type="term" value="P:protein secretion"/>
    <property type="evidence" value="ECO:0007669"/>
    <property type="project" value="UniProtKB-UniRule"/>
</dbReference>
<dbReference type="GO" id="GO:0005886">
    <property type="term" value="C:plasma membrane"/>
    <property type="evidence" value="ECO:0007669"/>
    <property type="project" value="UniProtKB-SubCell"/>
</dbReference>
<comment type="function">
    <text evidence="9">Involved in protein export. Participates in an early event of protein translocation.</text>
</comment>
<sequence length="87" mass="9539">MEALQIARVVLLIVEAVLAVALVVTIFFQPANTTGVSAIDNTETYYTRNKKRTTEGFMKRATVVISVLMAVIAVAFFITLCFNNPQA</sequence>
<reference evidence="10" key="2">
    <citation type="submission" date="2021-04" db="EMBL/GenBank/DDBJ databases">
        <authorList>
            <person name="Gilroy R."/>
        </authorList>
    </citation>
    <scope>NUCLEOTIDE SEQUENCE</scope>
    <source>
        <strain evidence="10">12435</strain>
    </source>
</reference>
<comment type="subcellular location">
    <subcellularLocation>
        <location evidence="9">Cell membrane</location>
        <topology evidence="9">Multi-pass membrane protein</topology>
    </subcellularLocation>
    <subcellularLocation>
        <location evidence="1">Membrane</location>
        <topology evidence="1">Multi-pass membrane protein</topology>
    </subcellularLocation>
</comment>
<dbReference type="Proteomes" id="UP000823990">
    <property type="component" value="Unassembled WGS sequence"/>
</dbReference>
<comment type="similarity">
    <text evidence="2 9">Belongs to the SecG family.</text>
</comment>
<name>A0A9D1PYB0_9FIRM</name>
<evidence type="ECO:0000256" key="7">
    <source>
        <dbReference type="ARBA" id="ARBA00023010"/>
    </source>
</evidence>
<feature type="transmembrane region" description="Helical" evidence="9">
    <location>
        <begin position="61"/>
        <end position="82"/>
    </location>
</feature>
<accession>A0A9D1PYB0</accession>
<reference evidence="10" key="1">
    <citation type="journal article" date="2021" name="PeerJ">
        <title>Extensive microbial diversity within the chicken gut microbiome revealed by metagenomics and culture.</title>
        <authorList>
            <person name="Gilroy R."/>
            <person name="Ravi A."/>
            <person name="Getino M."/>
            <person name="Pursley I."/>
            <person name="Horton D.L."/>
            <person name="Alikhan N.F."/>
            <person name="Baker D."/>
            <person name="Gharbi K."/>
            <person name="Hall N."/>
            <person name="Watson M."/>
            <person name="Adriaenssens E.M."/>
            <person name="Foster-Nyarko E."/>
            <person name="Jarju S."/>
            <person name="Secka A."/>
            <person name="Antonio M."/>
            <person name="Oren A."/>
            <person name="Chaudhuri R.R."/>
            <person name="La Ragione R."/>
            <person name="Hildebrand F."/>
            <person name="Pallen M.J."/>
        </authorList>
    </citation>
    <scope>NUCLEOTIDE SEQUENCE</scope>
    <source>
        <strain evidence="10">12435</strain>
    </source>
</reference>
<keyword evidence="8 9" id="KW-0472">Membrane</keyword>
<feature type="transmembrane region" description="Helical" evidence="9">
    <location>
        <begin position="9"/>
        <end position="28"/>
    </location>
</feature>
<dbReference type="Pfam" id="PF03840">
    <property type="entry name" value="SecG"/>
    <property type="match status" value="1"/>
</dbReference>
<dbReference type="GO" id="GO:0015450">
    <property type="term" value="F:protein-transporting ATPase activity"/>
    <property type="evidence" value="ECO:0007669"/>
    <property type="project" value="UniProtKB-UniRule"/>
</dbReference>
<keyword evidence="3 9" id="KW-0813">Transport</keyword>
<keyword evidence="5 9" id="KW-0653">Protein transport</keyword>
<evidence type="ECO:0000256" key="6">
    <source>
        <dbReference type="ARBA" id="ARBA00022989"/>
    </source>
</evidence>
<keyword evidence="6 9" id="KW-1133">Transmembrane helix</keyword>
<proteinExistence type="inferred from homology"/>
<evidence type="ECO:0000256" key="9">
    <source>
        <dbReference type="RuleBase" id="RU365087"/>
    </source>
</evidence>
<protein>
    <recommendedName>
        <fullName evidence="9">Protein-export membrane protein SecG</fullName>
    </recommendedName>
</protein>
<evidence type="ECO:0000256" key="1">
    <source>
        <dbReference type="ARBA" id="ARBA00004141"/>
    </source>
</evidence>
<keyword evidence="9" id="KW-1003">Cell membrane</keyword>
<keyword evidence="4 9" id="KW-0812">Transmembrane</keyword>
<organism evidence="10 11">
    <name type="scientific">Candidatus Protoclostridium stercorigallinarum</name>
    <dbReference type="NCBI Taxonomy" id="2838741"/>
    <lineage>
        <taxon>Bacteria</taxon>
        <taxon>Bacillati</taxon>
        <taxon>Bacillota</taxon>
        <taxon>Clostridia</taxon>
        <taxon>Candidatus Protoclostridium</taxon>
    </lineage>
</organism>
<evidence type="ECO:0000256" key="8">
    <source>
        <dbReference type="ARBA" id="ARBA00023136"/>
    </source>
</evidence>